<dbReference type="SUPFAM" id="SSF53335">
    <property type="entry name" value="S-adenosyl-L-methionine-dependent methyltransferases"/>
    <property type="match status" value="1"/>
</dbReference>
<proteinExistence type="predicted"/>
<sequence>WGGRGCSMYSEGCGIQDQGVPAVGGYIQGDLQRLADRRGPGADALGKGARPLRRGPSVELPRKKAVVLAIVAHYLDGVRFRAVDEQMLSFEYAGKVWSFRGWEYLTPDGIRDYLPLRVEGKRVLDVGASIGESAVLFAFGGARMVEPHPVSYSILLENLRLNGVSGAVTAVNVAVGTATMTST</sequence>
<dbReference type="EMBL" id="NEXF01000672">
    <property type="protein sequence ID" value="PSO05435.1"/>
    <property type="molecule type" value="Genomic_DNA"/>
</dbReference>
<evidence type="ECO:0008006" key="3">
    <source>
        <dbReference type="Google" id="ProtNLM"/>
    </source>
</evidence>
<feature type="non-terminal residue" evidence="1">
    <location>
        <position position="1"/>
    </location>
</feature>
<evidence type="ECO:0000313" key="1">
    <source>
        <dbReference type="EMBL" id="PSO05435.1"/>
    </source>
</evidence>
<dbReference type="Gene3D" id="3.40.50.150">
    <property type="entry name" value="Vaccinia Virus protein VP39"/>
    <property type="match status" value="1"/>
</dbReference>
<name>A0A2R6C3H1_9ARCH</name>
<organism evidence="1 2">
    <name type="scientific">Candidatus Marsarchaeota G2 archaeon BE_D</name>
    <dbReference type="NCBI Taxonomy" id="1978158"/>
    <lineage>
        <taxon>Archaea</taxon>
        <taxon>Candidatus Marsarchaeota</taxon>
        <taxon>Candidatus Marsarchaeota group 2</taxon>
    </lineage>
</organism>
<evidence type="ECO:0000313" key="2">
    <source>
        <dbReference type="Proteomes" id="UP000242015"/>
    </source>
</evidence>
<reference evidence="1 2" key="1">
    <citation type="submission" date="2017-04" db="EMBL/GenBank/DDBJ databases">
        <title>Novel microbial lineages endemic to geothermal iron-oxide mats fill important gaps in the evolutionary history of Archaea.</title>
        <authorList>
            <person name="Jay Z.J."/>
            <person name="Beam J.P."/>
            <person name="Dlakic M."/>
            <person name="Rusch D.B."/>
            <person name="Kozubal M.A."/>
            <person name="Inskeep W.P."/>
        </authorList>
    </citation>
    <scope>NUCLEOTIDE SEQUENCE [LARGE SCALE GENOMIC DNA]</scope>
    <source>
        <strain evidence="1">BE_D</strain>
    </source>
</reference>
<comment type="caution">
    <text evidence="1">The sequence shown here is derived from an EMBL/GenBank/DDBJ whole genome shotgun (WGS) entry which is preliminary data.</text>
</comment>
<dbReference type="AlphaFoldDB" id="A0A2R6C3H1"/>
<dbReference type="InterPro" id="IPR029063">
    <property type="entry name" value="SAM-dependent_MTases_sf"/>
</dbReference>
<accession>A0A2R6C3H1</accession>
<protein>
    <recommendedName>
        <fullName evidence="3">SAM-dependent methyltransferase TRM5/TYW2-type domain-containing protein</fullName>
    </recommendedName>
</protein>
<gene>
    <name evidence="1" type="ORF">B9Q04_18935</name>
</gene>
<dbReference type="Proteomes" id="UP000242015">
    <property type="component" value="Unassembled WGS sequence"/>
</dbReference>